<reference evidence="7 8" key="1">
    <citation type="submission" date="2020-04" db="EMBL/GenBank/DDBJ databases">
        <authorList>
            <person name="Hitch T.C.A."/>
            <person name="Wylensek D."/>
            <person name="Clavel T."/>
        </authorList>
    </citation>
    <scope>NUCLEOTIDE SEQUENCE [LARGE SCALE GENOMIC DNA]</scope>
    <source>
        <strain evidence="7 8">BSM-383-APC-22F</strain>
    </source>
</reference>
<feature type="transmembrane region" description="Helical" evidence="6">
    <location>
        <begin position="337"/>
        <end position="358"/>
    </location>
</feature>
<comment type="subcellular location">
    <subcellularLocation>
        <location evidence="1">Cell membrane</location>
        <topology evidence="1">Multi-pass membrane protein</topology>
    </subcellularLocation>
</comment>
<organism evidence="7 8">
    <name type="scientific">Faecalicoccus pleomorphus</name>
    <dbReference type="NCBI Taxonomy" id="1323"/>
    <lineage>
        <taxon>Bacteria</taxon>
        <taxon>Bacillati</taxon>
        <taxon>Bacillota</taxon>
        <taxon>Erysipelotrichia</taxon>
        <taxon>Erysipelotrichales</taxon>
        <taxon>Erysipelotrichaceae</taxon>
        <taxon>Faecalicoccus</taxon>
    </lineage>
</organism>
<keyword evidence="2" id="KW-1003">Cell membrane</keyword>
<dbReference type="PANTHER" id="PTHR30250">
    <property type="entry name" value="PST FAMILY PREDICTED COLANIC ACID TRANSPORTER"/>
    <property type="match status" value="1"/>
</dbReference>
<name>A0A7X9RIQ3_9FIRM</name>
<accession>A0A7X9RIQ3</accession>
<evidence type="ECO:0000256" key="2">
    <source>
        <dbReference type="ARBA" id="ARBA00022475"/>
    </source>
</evidence>
<feature type="transmembrane region" description="Helical" evidence="6">
    <location>
        <begin position="147"/>
        <end position="168"/>
    </location>
</feature>
<keyword evidence="5 6" id="KW-0472">Membrane</keyword>
<feature type="transmembrane region" description="Helical" evidence="6">
    <location>
        <begin position="21"/>
        <end position="41"/>
    </location>
</feature>
<evidence type="ECO:0000313" key="7">
    <source>
        <dbReference type="EMBL" id="NME44258.1"/>
    </source>
</evidence>
<evidence type="ECO:0000256" key="1">
    <source>
        <dbReference type="ARBA" id="ARBA00004651"/>
    </source>
</evidence>
<dbReference type="PANTHER" id="PTHR30250:SF11">
    <property type="entry name" value="O-ANTIGEN TRANSPORTER-RELATED"/>
    <property type="match status" value="1"/>
</dbReference>
<feature type="transmembrane region" description="Helical" evidence="6">
    <location>
        <begin position="252"/>
        <end position="272"/>
    </location>
</feature>
<feature type="transmembrane region" description="Helical" evidence="6">
    <location>
        <begin position="392"/>
        <end position="413"/>
    </location>
</feature>
<dbReference type="Proteomes" id="UP000540014">
    <property type="component" value="Unassembled WGS sequence"/>
</dbReference>
<feature type="transmembrane region" description="Helical" evidence="6">
    <location>
        <begin position="365"/>
        <end position="386"/>
    </location>
</feature>
<feature type="transmembrane region" description="Helical" evidence="6">
    <location>
        <begin position="293"/>
        <end position="317"/>
    </location>
</feature>
<proteinExistence type="predicted"/>
<evidence type="ECO:0000256" key="4">
    <source>
        <dbReference type="ARBA" id="ARBA00022989"/>
    </source>
</evidence>
<evidence type="ECO:0000313" key="8">
    <source>
        <dbReference type="Proteomes" id="UP000540014"/>
    </source>
</evidence>
<dbReference type="InterPro" id="IPR050833">
    <property type="entry name" value="Poly_Biosynth_Transport"/>
</dbReference>
<dbReference type="AlphaFoldDB" id="A0A7X9RIQ3"/>
<feature type="transmembrane region" description="Helical" evidence="6">
    <location>
        <begin position="174"/>
        <end position="193"/>
    </location>
</feature>
<sequence>MRQLSLKKVKLADEQNFRKNFIWNMLGMTFNSFNSLFYMVIVTRINGTDEAGIFTLAFSVACLVFYIGTYAGRVYQVTDSNKIISTSDYVAHRLIAFAVLVIASITYSVIMGYSGQKLIVVLLLCLLKGLEALADVFYGILHKNDYLYKAGFSLTVKSLLSITAFFVIDLITHNIVLSISSMILIWGLMLFFYDIPSSYKIDKFDWNVRLKNIFFLFKDGFFVFLINFFSVYIVNAPKYAADGVLLNSSQAIFGIVLMPATLVSLAVQYLIQPYLKKMARYYEREEINNFNKIIMKLFFFTILFGVICLIGAYIFGIPILSLVYGINLTEYRIQLEIIILGAIFYSLSIILSAAMTTARYTFIQFVIYLLTSIVGFGVSNFLISIFKLDGAVLAYILIMLNQFILYILSYIYLNKTKKIFAKHL</sequence>
<gene>
    <name evidence="7" type="ORF">HF861_05090</name>
</gene>
<evidence type="ECO:0000256" key="5">
    <source>
        <dbReference type="ARBA" id="ARBA00023136"/>
    </source>
</evidence>
<evidence type="ECO:0000256" key="3">
    <source>
        <dbReference type="ARBA" id="ARBA00022692"/>
    </source>
</evidence>
<feature type="transmembrane region" description="Helical" evidence="6">
    <location>
        <begin position="213"/>
        <end position="232"/>
    </location>
</feature>
<dbReference type="GO" id="GO:0005886">
    <property type="term" value="C:plasma membrane"/>
    <property type="evidence" value="ECO:0007669"/>
    <property type="project" value="UniProtKB-SubCell"/>
</dbReference>
<evidence type="ECO:0008006" key="9">
    <source>
        <dbReference type="Google" id="ProtNLM"/>
    </source>
</evidence>
<feature type="transmembrane region" description="Helical" evidence="6">
    <location>
        <begin position="94"/>
        <end position="113"/>
    </location>
</feature>
<feature type="transmembrane region" description="Helical" evidence="6">
    <location>
        <begin position="53"/>
        <end position="73"/>
    </location>
</feature>
<keyword evidence="3 6" id="KW-0812">Transmembrane</keyword>
<protein>
    <recommendedName>
        <fullName evidence="9">Polysaccharide biosynthesis protein</fullName>
    </recommendedName>
</protein>
<feature type="transmembrane region" description="Helical" evidence="6">
    <location>
        <begin position="119"/>
        <end position="140"/>
    </location>
</feature>
<dbReference type="EMBL" id="JABAFR010000009">
    <property type="protein sequence ID" value="NME44258.1"/>
    <property type="molecule type" value="Genomic_DNA"/>
</dbReference>
<dbReference type="RefSeq" id="WP_168965147.1">
    <property type="nucleotide sequence ID" value="NZ_JABAFR010000009.1"/>
</dbReference>
<comment type="caution">
    <text evidence="7">The sequence shown here is derived from an EMBL/GenBank/DDBJ whole genome shotgun (WGS) entry which is preliminary data.</text>
</comment>
<evidence type="ECO:0000256" key="6">
    <source>
        <dbReference type="SAM" id="Phobius"/>
    </source>
</evidence>
<keyword evidence="4 6" id="KW-1133">Transmembrane helix</keyword>